<comment type="caution">
    <text evidence="1">The sequence shown here is derived from an EMBL/GenBank/DDBJ whole genome shotgun (WGS) entry which is preliminary data.</text>
</comment>
<proteinExistence type="predicted"/>
<sequence length="70" mass="7738">MISSSSSFSVSNHHDSEIATFGQFLSTAGTGFGRSGPWLYFQCDIMGADLFCFLEFVEVGINLDFWCLDP</sequence>
<protein>
    <submittedName>
        <fullName evidence="1">Uncharacterized protein</fullName>
    </submittedName>
</protein>
<organism evidence="1 2">
    <name type="scientific">Brachionus plicatilis</name>
    <name type="common">Marine rotifer</name>
    <name type="synonym">Brachionus muelleri</name>
    <dbReference type="NCBI Taxonomy" id="10195"/>
    <lineage>
        <taxon>Eukaryota</taxon>
        <taxon>Metazoa</taxon>
        <taxon>Spiralia</taxon>
        <taxon>Gnathifera</taxon>
        <taxon>Rotifera</taxon>
        <taxon>Eurotatoria</taxon>
        <taxon>Monogononta</taxon>
        <taxon>Pseudotrocha</taxon>
        <taxon>Ploima</taxon>
        <taxon>Brachionidae</taxon>
        <taxon>Brachionus</taxon>
    </lineage>
</organism>
<accession>A0A3M7RIW4</accession>
<dbReference type="EMBL" id="REGN01003312">
    <property type="protein sequence ID" value="RNA23337.1"/>
    <property type="molecule type" value="Genomic_DNA"/>
</dbReference>
<dbReference type="AlphaFoldDB" id="A0A3M7RIW4"/>
<gene>
    <name evidence="1" type="ORF">BpHYR1_016253</name>
</gene>
<dbReference type="Proteomes" id="UP000276133">
    <property type="component" value="Unassembled WGS sequence"/>
</dbReference>
<name>A0A3M7RIW4_BRAPC</name>
<keyword evidence="2" id="KW-1185">Reference proteome</keyword>
<evidence type="ECO:0000313" key="2">
    <source>
        <dbReference type="Proteomes" id="UP000276133"/>
    </source>
</evidence>
<reference evidence="1 2" key="1">
    <citation type="journal article" date="2018" name="Sci. Rep.">
        <title>Genomic signatures of local adaptation to the degree of environmental predictability in rotifers.</title>
        <authorList>
            <person name="Franch-Gras L."/>
            <person name="Hahn C."/>
            <person name="Garcia-Roger E.M."/>
            <person name="Carmona M.J."/>
            <person name="Serra M."/>
            <person name="Gomez A."/>
        </authorList>
    </citation>
    <scope>NUCLEOTIDE SEQUENCE [LARGE SCALE GENOMIC DNA]</scope>
    <source>
        <strain evidence="1">HYR1</strain>
    </source>
</reference>
<evidence type="ECO:0000313" key="1">
    <source>
        <dbReference type="EMBL" id="RNA23337.1"/>
    </source>
</evidence>